<name>Q654Q1_ORYSJ</name>
<proteinExistence type="predicted"/>
<reference evidence="2" key="1">
    <citation type="journal article" date="2005" name="Nature">
        <title>The map-based sequence of the rice genome.</title>
        <authorList>
            <consortium name="International rice genome sequencing project (IRGSP)"/>
            <person name="Matsumoto T."/>
            <person name="Wu J."/>
            <person name="Kanamori H."/>
            <person name="Katayose Y."/>
            <person name="Fujisawa M."/>
            <person name="Namiki N."/>
            <person name="Mizuno H."/>
            <person name="Yamamoto K."/>
            <person name="Antonio B.A."/>
            <person name="Baba T."/>
            <person name="Sakata K."/>
            <person name="Nagamura Y."/>
            <person name="Aoki H."/>
            <person name="Arikawa K."/>
            <person name="Arita K."/>
            <person name="Bito T."/>
            <person name="Chiden Y."/>
            <person name="Fujitsuka N."/>
            <person name="Fukunaka R."/>
            <person name="Hamada M."/>
            <person name="Harada C."/>
            <person name="Hayashi A."/>
            <person name="Hijishita S."/>
            <person name="Honda M."/>
            <person name="Hosokawa S."/>
            <person name="Ichikawa Y."/>
            <person name="Idonuma A."/>
            <person name="Iijima M."/>
            <person name="Ikeda M."/>
            <person name="Ikeno M."/>
            <person name="Ito K."/>
            <person name="Ito S."/>
            <person name="Ito T."/>
            <person name="Ito Y."/>
            <person name="Ito Y."/>
            <person name="Iwabuchi A."/>
            <person name="Kamiya K."/>
            <person name="Karasawa W."/>
            <person name="Kurita K."/>
            <person name="Katagiri S."/>
            <person name="Kikuta A."/>
            <person name="Kobayashi H."/>
            <person name="Kobayashi N."/>
            <person name="Machita K."/>
            <person name="Maehara T."/>
            <person name="Masukawa M."/>
            <person name="Mizubayashi T."/>
            <person name="Mukai Y."/>
            <person name="Nagasaki H."/>
            <person name="Nagata Y."/>
            <person name="Naito S."/>
            <person name="Nakashima M."/>
            <person name="Nakama Y."/>
            <person name="Nakamichi Y."/>
            <person name="Nakamura M."/>
            <person name="Meguro A."/>
            <person name="Negishi M."/>
            <person name="Ohta I."/>
            <person name="Ohta T."/>
            <person name="Okamoto M."/>
            <person name="Ono N."/>
            <person name="Saji S."/>
            <person name="Sakaguchi M."/>
            <person name="Sakai K."/>
            <person name="Shibata M."/>
            <person name="Shimokawa T."/>
            <person name="Song J."/>
            <person name="Takazaki Y."/>
            <person name="Terasawa K."/>
            <person name="Tsugane M."/>
            <person name="Tsuji K."/>
            <person name="Ueda S."/>
            <person name="Waki K."/>
            <person name="Yamagata H."/>
            <person name="Yamamoto M."/>
            <person name="Yamamoto S."/>
            <person name="Yamane H."/>
            <person name="Yoshiki S."/>
            <person name="Yoshihara R."/>
            <person name="Yukawa K."/>
            <person name="Zhong H."/>
            <person name="Yano M."/>
            <person name="Yuan Q."/>
            <person name="Ouyang S."/>
            <person name="Liu J."/>
            <person name="Jones K.M."/>
            <person name="Gansberger K."/>
            <person name="Moffat K."/>
            <person name="Hill J."/>
            <person name="Bera J."/>
            <person name="Fadrosh D."/>
            <person name="Jin S."/>
            <person name="Johri S."/>
            <person name="Kim M."/>
            <person name="Overton L."/>
            <person name="Reardon M."/>
            <person name="Tsitrin T."/>
            <person name="Vuong H."/>
            <person name="Weaver B."/>
            <person name="Ciecko A."/>
            <person name="Tallon L."/>
            <person name="Jackson J."/>
            <person name="Pai G."/>
            <person name="Aken S.V."/>
            <person name="Utterback T."/>
            <person name="Reidmuller S."/>
            <person name="Feldblyum T."/>
            <person name="Hsiao J."/>
            <person name="Zismann V."/>
            <person name="Iobst S."/>
            <person name="de Vazeille A.R."/>
            <person name="Buell C.R."/>
            <person name="Ying K."/>
            <person name="Li Y."/>
            <person name="Lu T."/>
            <person name="Huang Y."/>
            <person name="Zhao Q."/>
            <person name="Feng Q."/>
            <person name="Zhang L."/>
            <person name="Zhu J."/>
            <person name="Weng Q."/>
            <person name="Mu J."/>
            <person name="Lu Y."/>
            <person name="Fan D."/>
            <person name="Liu Y."/>
            <person name="Guan J."/>
            <person name="Zhang Y."/>
            <person name="Yu S."/>
            <person name="Liu X."/>
            <person name="Zhang Y."/>
            <person name="Hong G."/>
            <person name="Han B."/>
            <person name="Choisne N."/>
            <person name="Demange N."/>
            <person name="Orjeda G."/>
            <person name="Samain S."/>
            <person name="Cattolico L."/>
            <person name="Pelletier E."/>
            <person name="Couloux A."/>
            <person name="Segurens B."/>
            <person name="Wincker P."/>
            <person name="D'Hont A."/>
            <person name="Scarpelli C."/>
            <person name="Weissenbach J."/>
            <person name="Salanoubat M."/>
            <person name="Quetier F."/>
            <person name="Yu Y."/>
            <person name="Kim H.R."/>
            <person name="Rambo T."/>
            <person name="Currie J."/>
            <person name="Collura K."/>
            <person name="Luo M."/>
            <person name="Yang T."/>
            <person name="Ammiraju J.S.S."/>
            <person name="Engler F."/>
            <person name="Soderlund C."/>
            <person name="Wing R.A."/>
            <person name="Palmer L.E."/>
            <person name="de la Bastide M."/>
            <person name="Spiegel L."/>
            <person name="Nascimento L."/>
            <person name="Zutavern T."/>
            <person name="O'Shaughnessy A."/>
            <person name="Dike S."/>
            <person name="Dedhia N."/>
            <person name="Preston R."/>
            <person name="Balija V."/>
            <person name="McCombie W.R."/>
            <person name="Chow T."/>
            <person name="Chen H."/>
            <person name="Chung M."/>
            <person name="Chen C."/>
            <person name="Shaw J."/>
            <person name="Wu H."/>
            <person name="Hsiao K."/>
            <person name="Chao Y."/>
            <person name="Chu M."/>
            <person name="Cheng C."/>
            <person name="Hour A."/>
            <person name="Lee P."/>
            <person name="Lin S."/>
            <person name="Lin Y."/>
            <person name="Liou J."/>
            <person name="Liu S."/>
            <person name="Hsing Y."/>
            <person name="Raghuvanshi S."/>
            <person name="Mohanty A."/>
            <person name="Bharti A.K."/>
            <person name="Gaur A."/>
            <person name="Gupta V."/>
            <person name="Kumar D."/>
            <person name="Ravi V."/>
            <person name="Vij S."/>
            <person name="Kapur A."/>
            <person name="Khurana P."/>
            <person name="Khurana P."/>
            <person name="Khurana J.P."/>
            <person name="Tyagi A.K."/>
            <person name="Gaikwad K."/>
            <person name="Singh A."/>
            <person name="Dalal V."/>
            <person name="Srivastava S."/>
            <person name="Dixit A."/>
            <person name="Pal A.K."/>
            <person name="Ghazi I.A."/>
            <person name="Yadav M."/>
            <person name="Pandit A."/>
            <person name="Bhargava A."/>
            <person name="Sureshbabu K."/>
            <person name="Batra K."/>
            <person name="Sharma T.R."/>
            <person name="Mohapatra T."/>
            <person name="Singh N.K."/>
            <person name="Messing J."/>
            <person name="Nelson A.B."/>
            <person name="Fuks G."/>
            <person name="Kavchok S."/>
            <person name="Keizer G."/>
            <person name="Linton E."/>
            <person name="Llaca V."/>
            <person name="Song R."/>
            <person name="Tanyolac B."/>
            <person name="Young S."/>
            <person name="Ho-Il K."/>
            <person name="Hahn J.H."/>
            <person name="Sangsakoo G."/>
            <person name="Vanavichit A."/>
            <person name="de Mattos Luiz.A.T."/>
            <person name="Zimmer P.D."/>
            <person name="Malone G."/>
            <person name="Dellagostin O."/>
            <person name="de Oliveira A.C."/>
            <person name="Bevan M."/>
            <person name="Bancroft I."/>
            <person name="Minx P."/>
            <person name="Cordum H."/>
            <person name="Wilson R."/>
            <person name="Cheng Z."/>
            <person name="Jin W."/>
            <person name="Jiang J."/>
            <person name="Leong S.A."/>
            <person name="Iwama H."/>
            <person name="Gojobori T."/>
            <person name="Itoh T."/>
            <person name="Niimura Y."/>
            <person name="Fujii Y."/>
            <person name="Habara T."/>
            <person name="Sakai H."/>
            <person name="Sato Y."/>
            <person name="Wilson G."/>
            <person name="Kumar K."/>
            <person name="McCouch S."/>
            <person name="Juretic N."/>
            <person name="Hoen D."/>
            <person name="Wright S."/>
            <person name="Bruskiewich R."/>
            <person name="Bureau T."/>
            <person name="Miyao A."/>
            <person name="Hirochika H."/>
            <person name="Nishikawa T."/>
            <person name="Kadowaki K."/>
            <person name="Sugiura M."/>
            <person name="Burr B."/>
            <person name="Sasaki T."/>
        </authorList>
    </citation>
    <scope>NUCLEOTIDE SEQUENCE [LARGE SCALE GENOMIC DNA]</scope>
    <source>
        <strain evidence="2">cv. Nipponbare</strain>
    </source>
</reference>
<sequence>MEAREADMSPTPIYSIRRGDRPRRFERLIDSHLPPSLCLGNPLMLFDTEEKVIVDLGLGLGPSTWGAPTTASVMPVGATHLPGSYITGTSSLTLVL</sequence>
<organism evidence="1 2">
    <name type="scientific">Oryza sativa subsp. japonica</name>
    <name type="common">Rice</name>
    <dbReference type="NCBI Taxonomy" id="39947"/>
    <lineage>
        <taxon>Eukaryota</taxon>
        <taxon>Viridiplantae</taxon>
        <taxon>Streptophyta</taxon>
        <taxon>Embryophyta</taxon>
        <taxon>Tracheophyta</taxon>
        <taxon>Spermatophyta</taxon>
        <taxon>Magnoliopsida</taxon>
        <taxon>Liliopsida</taxon>
        <taxon>Poales</taxon>
        <taxon>Poaceae</taxon>
        <taxon>BOP clade</taxon>
        <taxon>Oryzoideae</taxon>
        <taxon>Oryzeae</taxon>
        <taxon>Oryzinae</taxon>
        <taxon>Oryza</taxon>
        <taxon>Oryza sativa</taxon>
    </lineage>
</organism>
<evidence type="ECO:0000313" key="1">
    <source>
        <dbReference type="EMBL" id="BAD45716.1"/>
    </source>
</evidence>
<dbReference type="AlphaFoldDB" id="Q654Q1"/>
<evidence type="ECO:0000313" key="2">
    <source>
        <dbReference type="Proteomes" id="UP000000763"/>
    </source>
</evidence>
<reference evidence="2" key="2">
    <citation type="journal article" date="2008" name="Nucleic Acids Res.">
        <title>The rice annotation project database (RAP-DB): 2008 update.</title>
        <authorList>
            <consortium name="The rice annotation project (RAP)"/>
        </authorList>
    </citation>
    <scope>GENOME REANNOTATION</scope>
    <source>
        <strain evidence="2">cv. Nipponbare</strain>
    </source>
</reference>
<protein>
    <submittedName>
        <fullName evidence="1">Uncharacterized protein</fullName>
    </submittedName>
</protein>
<gene>
    <name evidence="1" type="primary">OSJNBa0091G06.13</name>
</gene>
<dbReference type="EMBL" id="AP004651">
    <property type="protein sequence ID" value="BAD45716.1"/>
    <property type="molecule type" value="Genomic_DNA"/>
</dbReference>
<accession>Q654Q1</accession>
<dbReference type="Proteomes" id="UP000000763">
    <property type="component" value="Chromosome 6"/>
</dbReference>